<gene>
    <name evidence="3" type="ORF">GCM10010912_41410</name>
</gene>
<dbReference type="Pfam" id="PF03313">
    <property type="entry name" value="SDH_alpha"/>
    <property type="match status" value="1"/>
</dbReference>
<comment type="similarity">
    <text evidence="1">Belongs to the UPF0597 family.</text>
</comment>
<evidence type="ECO:0000259" key="2">
    <source>
        <dbReference type="Pfam" id="PF03313"/>
    </source>
</evidence>
<dbReference type="EMBL" id="BMKR01000019">
    <property type="protein sequence ID" value="GGF92160.1"/>
    <property type="molecule type" value="Genomic_DNA"/>
</dbReference>
<dbReference type="AlphaFoldDB" id="A0A917CMI9"/>
<dbReference type="RefSeq" id="WP_189028235.1">
    <property type="nucleotide sequence ID" value="NZ_BMKR01000019.1"/>
</dbReference>
<dbReference type="InterPro" id="IPR005130">
    <property type="entry name" value="Ser_deHydtase-like_asu"/>
</dbReference>
<feature type="domain" description="Serine dehydratase-like alpha subunit" evidence="2">
    <location>
        <begin position="82"/>
        <end position="420"/>
    </location>
</feature>
<dbReference type="InterPro" id="IPR021144">
    <property type="entry name" value="UPF0597"/>
</dbReference>
<keyword evidence="4" id="KW-1185">Reference proteome</keyword>
<reference evidence="3" key="1">
    <citation type="journal article" date="2014" name="Int. J. Syst. Evol. Microbiol.">
        <title>Complete genome sequence of Corynebacterium casei LMG S-19264T (=DSM 44701T), isolated from a smear-ripened cheese.</title>
        <authorList>
            <consortium name="US DOE Joint Genome Institute (JGI-PGF)"/>
            <person name="Walter F."/>
            <person name="Albersmeier A."/>
            <person name="Kalinowski J."/>
            <person name="Ruckert C."/>
        </authorList>
    </citation>
    <scope>NUCLEOTIDE SEQUENCE</scope>
    <source>
        <strain evidence="3">CGMCC 1.16134</strain>
    </source>
</reference>
<organism evidence="3 4">
    <name type="scientific">Paenibacillus albidus</name>
    <dbReference type="NCBI Taxonomy" id="2041023"/>
    <lineage>
        <taxon>Bacteria</taxon>
        <taxon>Bacillati</taxon>
        <taxon>Bacillota</taxon>
        <taxon>Bacilli</taxon>
        <taxon>Bacillales</taxon>
        <taxon>Paenibacillaceae</taxon>
        <taxon>Paenibacillus</taxon>
    </lineage>
</organism>
<dbReference type="HAMAP" id="MF_01845">
    <property type="entry name" value="UPF0597"/>
    <property type="match status" value="1"/>
</dbReference>
<evidence type="ECO:0000313" key="4">
    <source>
        <dbReference type="Proteomes" id="UP000637643"/>
    </source>
</evidence>
<dbReference type="PANTHER" id="PTHR30501">
    <property type="entry name" value="UPF0597 PROTEIN YHAM"/>
    <property type="match status" value="1"/>
</dbReference>
<dbReference type="PANTHER" id="PTHR30501:SF2">
    <property type="entry name" value="UPF0597 PROTEIN YHAM"/>
    <property type="match status" value="1"/>
</dbReference>
<dbReference type="GO" id="GO:0019450">
    <property type="term" value="P:L-cysteine catabolic process to pyruvate"/>
    <property type="evidence" value="ECO:0007669"/>
    <property type="project" value="TreeGrafter"/>
</dbReference>
<dbReference type="PIRSF" id="PIRSF006054">
    <property type="entry name" value="UCP006054"/>
    <property type="match status" value="1"/>
</dbReference>
<evidence type="ECO:0000256" key="1">
    <source>
        <dbReference type="HAMAP-Rule" id="MF_01845"/>
    </source>
</evidence>
<evidence type="ECO:0000313" key="3">
    <source>
        <dbReference type="EMBL" id="GGF92160.1"/>
    </source>
</evidence>
<sequence>MHVLLELLKKEVVPAEGCTEPIAVAYAVSLAAEQLEGEITSIQLWLSGNIIKNAMGVGIPGTGQTGLPIAATLGAVVKRSDKKLEILSGLSQEQVQQANVMIDHKLLEVQLKDTSEKLYIEARVHSRGQTATAILAKSHTNLVFLSKDGKTLYPENGAAGYEADESSKAVEDRGSVDEIYEFIRTVPFEDIRFLLDGVRMNKAISDEGLAGSYGLQVGKRMSQQSTVNIFGNDLASGIIAATAAASDARMDGSPMPVMTTAGSGNQGIACTLPVIALAKRLGKDEELLARALALSNLITMHIKDYIGRLSPLCGSGIAGGTGANSGIIYLLGGSLDQIKHGIQNTIASLSGMICDGAKSTCALKIATATNAAMQAATLAMNDISPTSNDGVIFDEVEDTIRNMERLVKEGMGATDATILNIMLSKGGMMGGGEL</sequence>
<dbReference type="GO" id="GO:0080146">
    <property type="term" value="F:L-cysteine desulfhydrase activity"/>
    <property type="evidence" value="ECO:0007669"/>
    <property type="project" value="TreeGrafter"/>
</dbReference>
<name>A0A917CMI9_9BACL</name>
<accession>A0A917CMI9</accession>
<dbReference type="Proteomes" id="UP000637643">
    <property type="component" value="Unassembled WGS sequence"/>
</dbReference>
<reference evidence="3" key="2">
    <citation type="submission" date="2020-09" db="EMBL/GenBank/DDBJ databases">
        <authorList>
            <person name="Sun Q."/>
            <person name="Zhou Y."/>
        </authorList>
    </citation>
    <scope>NUCLEOTIDE SEQUENCE</scope>
    <source>
        <strain evidence="3">CGMCC 1.16134</strain>
    </source>
</reference>
<comment type="caution">
    <text evidence="3">The sequence shown here is derived from an EMBL/GenBank/DDBJ whole genome shotgun (WGS) entry which is preliminary data.</text>
</comment>
<protein>
    <recommendedName>
        <fullName evidence="1">UPF0597 protein GCM10010912_41410</fullName>
    </recommendedName>
</protein>
<proteinExistence type="inferred from homology"/>